<dbReference type="InterPro" id="IPR040476">
    <property type="entry name" value="CSD2"/>
</dbReference>
<dbReference type="NCBIfam" id="TIGR00358">
    <property type="entry name" value="3_prime_RNase"/>
    <property type="match status" value="1"/>
</dbReference>
<comment type="caution">
    <text evidence="11">The sequence shown here is derived from an EMBL/GenBank/DDBJ whole genome shotgun (WGS) entry which is preliminary data.</text>
</comment>
<dbReference type="SMART" id="SM00316">
    <property type="entry name" value="S1"/>
    <property type="match status" value="1"/>
</dbReference>
<keyword evidence="7 8" id="KW-0694">RNA-binding</keyword>
<dbReference type="InterPro" id="IPR012340">
    <property type="entry name" value="NA-bd_OB-fold"/>
</dbReference>
<dbReference type="NCBIfam" id="TIGR02063">
    <property type="entry name" value="RNase_R"/>
    <property type="match status" value="1"/>
</dbReference>
<dbReference type="InterPro" id="IPR001900">
    <property type="entry name" value="RNase_II/R"/>
</dbReference>
<dbReference type="EMBL" id="DTHB01000026">
    <property type="protein sequence ID" value="HGB14212.1"/>
    <property type="molecule type" value="Genomic_DNA"/>
</dbReference>
<dbReference type="PROSITE" id="PS50126">
    <property type="entry name" value="S1"/>
    <property type="match status" value="1"/>
</dbReference>
<dbReference type="EC" id="3.1.13.1" evidence="8"/>
<keyword evidence="4 8" id="KW-0540">Nuclease</keyword>
<feature type="compositionally biased region" description="Basic residues" evidence="9">
    <location>
        <begin position="726"/>
        <end position="736"/>
    </location>
</feature>
<keyword evidence="5 8" id="KW-0378">Hydrolase</keyword>
<dbReference type="PANTHER" id="PTHR23355:SF9">
    <property type="entry name" value="DIS3-LIKE EXONUCLEASE 2"/>
    <property type="match status" value="1"/>
</dbReference>
<evidence type="ECO:0000256" key="8">
    <source>
        <dbReference type="HAMAP-Rule" id="MF_01895"/>
    </source>
</evidence>
<comment type="similarity">
    <text evidence="8">Belongs to the RNR ribonuclease family. RNase R subfamily.</text>
</comment>
<evidence type="ECO:0000256" key="1">
    <source>
        <dbReference type="ARBA" id="ARBA00001849"/>
    </source>
</evidence>
<dbReference type="HAMAP" id="MF_01895">
    <property type="entry name" value="RNase_R"/>
    <property type="match status" value="1"/>
</dbReference>
<comment type="function">
    <text evidence="8">3'-5' exoribonuclease that releases 5'-nucleoside monophosphates and is involved in maturation of structured RNAs.</text>
</comment>
<evidence type="ECO:0000256" key="4">
    <source>
        <dbReference type="ARBA" id="ARBA00022722"/>
    </source>
</evidence>
<dbReference type="AlphaFoldDB" id="A0A7C3WLT0"/>
<dbReference type="InterPro" id="IPR050180">
    <property type="entry name" value="RNR_Ribonuclease"/>
</dbReference>
<accession>A0A7C3WLT0</accession>
<dbReference type="PANTHER" id="PTHR23355">
    <property type="entry name" value="RIBONUCLEASE"/>
    <property type="match status" value="1"/>
</dbReference>
<gene>
    <name evidence="8 11" type="primary">rnr</name>
    <name evidence="11" type="ORF">ENV62_03105</name>
</gene>
<evidence type="ECO:0000313" key="11">
    <source>
        <dbReference type="EMBL" id="HGB14212.1"/>
    </source>
</evidence>
<feature type="domain" description="S1 motif" evidence="10">
    <location>
        <begin position="622"/>
        <end position="703"/>
    </location>
</feature>
<evidence type="ECO:0000256" key="7">
    <source>
        <dbReference type="ARBA" id="ARBA00022884"/>
    </source>
</evidence>
<keyword evidence="3 8" id="KW-0963">Cytoplasm</keyword>
<dbReference type="GO" id="GO:0006402">
    <property type="term" value="P:mRNA catabolic process"/>
    <property type="evidence" value="ECO:0007669"/>
    <property type="project" value="TreeGrafter"/>
</dbReference>
<dbReference type="SMART" id="SM00357">
    <property type="entry name" value="CSP"/>
    <property type="match status" value="1"/>
</dbReference>
<dbReference type="PROSITE" id="PS01175">
    <property type="entry name" value="RIBONUCLEASE_II"/>
    <property type="match status" value="1"/>
</dbReference>
<dbReference type="SUPFAM" id="SSF50249">
    <property type="entry name" value="Nucleic acid-binding proteins"/>
    <property type="match status" value="4"/>
</dbReference>
<dbReference type="InterPro" id="IPR013223">
    <property type="entry name" value="RNase_B_OB_dom"/>
</dbReference>
<dbReference type="GO" id="GO:0003723">
    <property type="term" value="F:RNA binding"/>
    <property type="evidence" value="ECO:0007669"/>
    <property type="project" value="UniProtKB-UniRule"/>
</dbReference>
<dbReference type="InterPro" id="IPR022966">
    <property type="entry name" value="RNase_II/R_CS"/>
</dbReference>
<proteinExistence type="inferred from homology"/>
<sequence length="736" mass="84058">MSPKKRKRPPGEKKLLRLFRRAGRPLSLAELKQLLGLPPEQLGWVPESVARLVEQGELVLIKGNRYGLPDKMNLVLGELTVHPDGYGFVTPEGGGKDIFIAAADLKEAWHGDRVVVRLEARRGKRREGRVIRILERRVHEVLGVLARAADTFYVEPEDEHLLFNLIIPPEKLNGAIPGQVVRARVTHYPTAHLNPQGEVVEVLGDLEDAAVQTAIVISKYGLPDRFPPEVEAEADEAAAALSPKVLKLREDLRHLPIVTIDGENARDFDDGVAVVKKPGGFFTLYVAIADVSYYVKPDSLLDQEAHHRGTSVYFPQRAVHMLPERLSTGVCSLNPGEDRLAVVLMLDYDRQGRLRRRRFLRAVVKNKARLTYRLVQRLLTENDRELRRRYRPFLKMLAWMGELCQLLRERRGERGSLLLSLPEAEVVLDERGWPVDIKRVDQLLSHQIIEEFMIAANEAVAQYLGEPSLFRVHDPPDAVKMEAFREFVRGLGFELPREANHDPRVLKEFLEEVQKTPLAATVQLMLLRSLKQARYSGKNRGHYGLAVDYYTHFTSPIRRYPDLLVHRLLLAKMTKTRPPLSLKPEDLDEEARYLSQRERRALEAEREMLARMQVRCLAHRVGEEFSGLITGVTPFGFFVSLNEIYADGLVRLVDLPDDYYKYDDTRQRLIGRRHGRIFQLGDSVRVQVAHVDIKRRHVNLILAEGQEEARAEFQPGGRMGGMAERFRKKKGRKKPA</sequence>
<dbReference type="Pfam" id="PF00773">
    <property type="entry name" value="RNB"/>
    <property type="match status" value="1"/>
</dbReference>
<dbReference type="Pfam" id="PF17876">
    <property type="entry name" value="CSD2"/>
    <property type="match status" value="1"/>
</dbReference>
<reference evidence="11" key="1">
    <citation type="journal article" date="2020" name="mSystems">
        <title>Genome- and Community-Level Interaction Insights into Carbon Utilization and Element Cycling Functions of Hydrothermarchaeota in Hydrothermal Sediment.</title>
        <authorList>
            <person name="Zhou Z."/>
            <person name="Liu Y."/>
            <person name="Xu W."/>
            <person name="Pan J."/>
            <person name="Luo Z.H."/>
            <person name="Li M."/>
        </authorList>
    </citation>
    <scope>NUCLEOTIDE SEQUENCE [LARGE SCALE GENOMIC DNA]</scope>
    <source>
        <strain evidence="11">SpSt-776</strain>
    </source>
</reference>
<evidence type="ECO:0000256" key="3">
    <source>
        <dbReference type="ARBA" id="ARBA00022490"/>
    </source>
</evidence>
<keyword evidence="6 8" id="KW-0269">Exonuclease</keyword>
<evidence type="ECO:0000259" key="10">
    <source>
        <dbReference type="PROSITE" id="PS50126"/>
    </source>
</evidence>
<organism evidence="11">
    <name type="scientific">Desulfobacca acetoxidans</name>
    <dbReference type="NCBI Taxonomy" id="60893"/>
    <lineage>
        <taxon>Bacteria</taxon>
        <taxon>Pseudomonadati</taxon>
        <taxon>Thermodesulfobacteriota</taxon>
        <taxon>Desulfobaccia</taxon>
        <taxon>Desulfobaccales</taxon>
        <taxon>Desulfobaccaceae</taxon>
        <taxon>Desulfobacca</taxon>
    </lineage>
</organism>
<evidence type="ECO:0000256" key="6">
    <source>
        <dbReference type="ARBA" id="ARBA00022839"/>
    </source>
</evidence>
<dbReference type="Gene3D" id="2.40.50.140">
    <property type="entry name" value="Nucleic acid-binding proteins"/>
    <property type="match status" value="2"/>
</dbReference>
<protein>
    <recommendedName>
        <fullName evidence="8">Ribonuclease R</fullName>
        <shortName evidence="8">RNase R</shortName>
        <ecNumber evidence="8">3.1.13.1</ecNumber>
    </recommendedName>
</protein>
<name>A0A7C3WLT0_9BACT</name>
<dbReference type="GO" id="GO:0008859">
    <property type="term" value="F:exoribonuclease II activity"/>
    <property type="evidence" value="ECO:0007669"/>
    <property type="project" value="UniProtKB-UniRule"/>
</dbReference>
<evidence type="ECO:0000256" key="5">
    <source>
        <dbReference type="ARBA" id="ARBA00022801"/>
    </source>
</evidence>
<comment type="subcellular location">
    <subcellularLocation>
        <location evidence="2 8">Cytoplasm</location>
    </subcellularLocation>
</comment>
<dbReference type="InterPro" id="IPR003029">
    <property type="entry name" value="S1_domain"/>
</dbReference>
<dbReference type="Pfam" id="PF00575">
    <property type="entry name" value="S1"/>
    <property type="match status" value="1"/>
</dbReference>
<evidence type="ECO:0000256" key="2">
    <source>
        <dbReference type="ARBA" id="ARBA00004496"/>
    </source>
</evidence>
<dbReference type="InterPro" id="IPR004476">
    <property type="entry name" value="RNase_II/RNase_R"/>
</dbReference>
<evidence type="ECO:0000256" key="9">
    <source>
        <dbReference type="SAM" id="MobiDB-lite"/>
    </source>
</evidence>
<dbReference type="CDD" id="cd04471">
    <property type="entry name" value="S1_RNase_R"/>
    <property type="match status" value="1"/>
</dbReference>
<feature type="region of interest" description="Disordered" evidence="9">
    <location>
        <begin position="714"/>
        <end position="736"/>
    </location>
</feature>
<dbReference type="InterPro" id="IPR011129">
    <property type="entry name" value="CSD"/>
</dbReference>
<comment type="catalytic activity">
    <reaction evidence="1 8">
        <text>Exonucleolytic cleavage in the 3'- to 5'-direction to yield nucleoside 5'-phosphates.</text>
        <dbReference type="EC" id="3.1.13.1"/>
    </reaction>
</comment>
<dbReference type="SMART" id="SM00955">
    <property type="entry name" value="RNB"/>
    <property type="match status" value="1"/>
</dbReference>
<dbReference type="GO" id="GO:0005829">
    <property type="term" value="C:cytosol"/>
    <property type="evidence" value="ECO:0007669"/>
    <property type="project" value="TreeGrafter"/>
</dbReference>
<dbReference type="InterPro" id="IPR011805">
    <property type="entry name" value="RNase_R"/>
</dbReference>
<dbReference type="Pfam" id="PF08206">
    <property type="entry name" value="OB_RNB"/>
    <property type="match status" value="1"/>
</dbReference>